<evidence type="ECO:0000256" key="9">
    <source>
        <dbReference type="SAM" id="SignalP"/>
    </source>
</evidence>
<protein>
    <recommendedName>
        <fullName evidence="7">Lipase</fullName>
    </recommendedName>
</protein>
<evidence type="ECO:0000259" key="11">
    <source>
        <dbReference type="Pfam" id="PF04083"/>
    </source>
</evidence>
<dbReference type="Gene3D" id="3.40.50.1820">
    <property type="entry name" value="alpha/beta hydrolase"/>
    <property type="match status" value="1"/>
</dbReference>
<dbReference type="InterPro" id="IPR025483">
    <property type="entry name" value="Lipase_euk"/>
</dbReference>
<dbReference type="InterPro" id="IPR006693">
    <property type="entry name" value="AB_hydrolase_lipase"/>
</dbReference>
<organism evidence="12">
    <name type="scientific">Dendroctonus ponderosae</name>
    <name type="common">Mountain pine beetle</name>
    <dbReference type="NCBI Taxonomy" id="77166"/>
    <lineage>
        <taxon>Eukaryota</taxon>
        <taxon>Metazoa</taxon>
        <taxon>Ecdysozoa</taxon>
        <taxon>Arthropoda</taxon>
        <taxon>Hexapoda</taxon>
        <taxon>Insecta</taxon>
        <taxon>Pterygota</taxon>
        <taxon>Neoptera</taxon>
        <taxon>Endopterygota</taxon>
        <taxon>Coleoptera</taxon>
        <taxon>Polyphaga</taxon>
        <taxon>Cucujiformia</taxon>
        <taxon>Curculionidae</taxon>
        <taxon>Scolytinae</taxon>
        <taxon>Dendroctonus</taxon>
    </lineage>
</organism>
<keyword evidence="3 7" id="KW-0378">Hydrolase</keyword>
<keyword evidence="5" id="KW-0443">Lipid metabolism</keyword>
<dbReference type="OrthoDB" id="9974421at2759"/>
<proteinExistence type="evidence at transcript level"/>
<dbReference type="InterPro" id="IPR029058">
    <property type="entry name" value="AB_hydrolase_fold"/>
</dbReference>
<dbReference type="Pfam" id="PF04083">
    <property type="entry name" value="Abhydro_lipase"/>
    <property type="match status" value="1"/>
</dbReference>
<dbReference type="GO" id="GO:0016042">
    <property type="term" value="P:lipid catabolic process"/>
    <property type="evidence" value="ECO:0007669"/>
    <property type="project" value="UniProtKB-KW"/>
</dbReference>
<dbReference type="SUPFAM" id="SSF53474">
    <property type="entry name" value="alpha/beta-Hydrolases"/>
    <property type="match status" value="1"/>
</dbReference>
<feature type="active site" description="Nucleophile" evidence="8">
    <location>
        <position position="193"/>
    </location>
</feature>
<dbReference type="FunFam" id="3.40.50.1820:FF:000057">
    <property type="entry name" value="Lipase"/>
    <property type="match status" value="1"/>
</dbReference>
<keyword evidence="6" id="KW-0325">Glycoprotein</keyword>
<dbReference type="PIRSF" id="PIRSF000862">
    <property type="entry name" value="Steryl_ester_lip"/>
    <property type="match status" value="1"/>
</dbReference>
<evidence type="ECO:0000256" key="2">
    <source>
        <dbReference type="ARBA" id="ARBA00022729"/>
    </source>
</evidence>
<evidence type="ECO:0000259" key="10">
    <source>
        <dbReference type="Pfam" id="PF00561"/>
    </source>
</evidence>
<sequence>MGDPIRNNMKITVLLLLICFTVNVNSIGNVSFFFRAFQSLLNGQVNLDPDIGLNITQLLKNYNYTVEAHDVVTEDGYILTAHRVPYGRNGAGKEVPNRPVALLGHCLACSSIDWVWQGPNNSLALMLADAGYDVWLVNNRGNVHSMRHQTLSTSDAKFWDFSFHEKGYYDLPAIVDYILDFAQVDNITYVGHSQGTTASLVLTTSRPEYNDKFNLMVLFSPIVYLDHMSSPSVRFLAKYFSLIKAASTVLNVHGIPYTPAINILAETICNEDSSLQGFCIFLIQLFAGFDYNQVDRSKLAVYLSNTPNGISIKDMEHFIQLVYSGEFRQFDFGSDLANLLHYKTAQPPSYDFKNLKAPLGVYYAKNDFLATVTDVERFLAQLSHDTLETYLIDYDFFNHLDFVTAKDAKTLLYDRVVRLIDQSNPSITANRLK</sequence>
<feature type="domain" description="Partial AB-hydrolase lipase" evidence="11">
    <location>
        <begin position="55"/>
        <end position="117"/>
    </location>
</feature>
<dbReference type="EMBL" id="BT127646">
    <property type="protein sequence ID" value="AEE62608.1"/>
    <property type="molecule type" value="mRNA"/>
</dbReference>
<dbReference type="Pfam" id="PF00561">
    <property type="entry name" value="Abhydrolase_1"/>
    <property type="match status" value="1"/>
</dbReference>
<dbReference type="PANTHER" id="PTHR11005">
    <property type="entry name" value="LYSOSOMAL ACID LIPASE-RELATED"/>
    <property type="match status" value="1"/>
</dbReference>
<evidence type="ECO:0000256" key="5">
    <source>
        <dbReference type="ARBA" id="ARBA00023098"/>
    </source>
</evidence>
<feature type="chain" id="PRO_5003771383" description="Lipase" evidence="9">
    <location>
        <begin position="27"/>
        <end position="433"/>
    </location>
</feature>
<comment type="similarity">
    <text evidence="1 7">Belongs to the AB hydrolase superfamily. Lipase family.</text>
</comment>
<keyword evidence="4 7" id="KW-0442">Lipid degradation</keyword>
<feature type="active site" description="Charge relay system" evidence="8">
    <location>
        <position position="399"/>
    </location>
</feature>
<keyword evidence="2 9" id="KW-0732">Signal</keyword>
<evidence type="ECO:0000256" key="6">
    <source>
        <dbReference type="ARBA" id="ARBA00023180"/>
    </source>
</evidence>
<name>J3JWM8_DENPD</name>
<dbReference type="AlphaFoldDB" id="J3JWM8"/>
<feature type="domain" description="AB hydrolase-1" evidence="10">
    <location>
        <begin position="126"/>
        <end position="221"/>
    </location>
</feature>
<evidence type="ECO:0000256" key="7">
    <source>
        <dbReference type="PIRNR" id="PIRNR000862"/>
    </source>
</evidence>
<evidence type="ECO:0000313" key="12">
    <source>
        <dbReference type="EMBL" id="AEE62608.1"/>
    </source>
</evidence>
<evidence type="ECO:0000256" key="3">
    <source>
        <dbReference type="ARBA" id="ARBA00022801"/>
    </source>
</evidence>
<dbReference type="InterPro" id="IPR000073">
    <property type="entry name" value="AB_hydrolase_1"/>
</dbReference>
<feature type="active site" description="Charge relay system" evidence="8">
    <location>
        <position position="367"/>
    </location>
</feature>
<reference evidence="12" key="1">
    <citation type="journal article" date="2012" name="Insect Biochem. Mol. Biol.">
        <title>Transcriptome and full-length cDNA resources for the mountain pine beetle, Dendroctonus ponderosae Hopkins, a major insect pest of pine forests.</title>
        <authorList>
            <person name="Keeling C.I."/>
            <person name="Henderson H."/>
            <person name="Li M."/>
            <person name="Yuen M."/>
            <person name="Clark E.L."/>
            <person name="Fraser J.D."/>
            <person name="Huber D.P."/>
            <person name="Liao N.Y."/>
            <person name="Roderick Docking T."/>
            <person name="Birol I."/>
            <person name="Chan S.K."/>
            <person name="Taylor G.A."/>
            <person name="Palmquist D."/>
            <person name="Jones S.J."/>
            <person name="Bohlmann J."/>
        </authorList>
    </citation>
    <scope>NUCLEOTIDE SEQUENCE</scope>
    <source>
        <tissue evidence="12">Midgut and adhering fatbody of emerged adults of both sexes 1</tissue>
    </source>
</reference>
<evidence type="ECO:0000256" key="4">
    <source>
        <dbReference type="ARBA" id="ARBA00022963"/>
    </source>
</evidence>
<evidence type="ECO:0000256" key="8">
    <source>
        <dbReference type="PIRSR" id="PIRSR000862-1"/>
    </source>
</evidence>
<feature type="signal peptide" evidence="9">
    <location>
        <begin position="1"/>
        <end position="26"/>
    </location>
</feature>
<accession>J3JWM8</accession>
<dbReference type="GO" id="GO:0016788">
    <property type="term" value="F:hydrolase activity, acting on ester bonds"/>
    <property type="evidence" value="ECO:0007669"/>
    <property type="project" value="InterPro"/>
</dbReference>
<dbReference type="HOGENOM" id="CLU_010974_0_3_1"/>
<evidence type="ECO:0000256" key="1">
    <source>
        <dbReference type="ARBA" id="ARBA00010701"/>
    </source>
</evidence>